<feature type="binding site" evidence="8">
    <location>
        <position position="284"/>
    </location>
    <ligand>
        <name>Zn(2+)</name>
        <dbReference type="ChEBI" id="CHEBI:29105"/>
    </ligand>
</feature>
<feature type="binding site" evidence="8">
    <location>
        <position position="126"/>
    </location>
    <ligand>
        <name>S-adenosyl-L-methionine</name>
        <dbReference type="ChEBI" id="CHEBI:59789"/>
    </ligand>
</feature>
<sequence>MSLGFPTRRVREGAVALMVPELGRAEGEPLDRAISRAPVFYNPRMRLNRDTAVLALRAHGMRISRPAVACEPLCGTGVRGIRLAVEVAGVERVIMGDLNPEAVRLAEMNAALNGVSGRVRARLMDANILLSLHDRPRSRLDYIDIDPYGSPAPYLDAAVRACRHGGMVALTATDMAPLCGVHPEACLRKYGGLPLRTEYCHEAALRLVTGALVVASVRHDVAARPLFSFAADHYVRLYAALERGAGRADRALEDMGFLLHCPGCLERRPASVDELGGSGRCGACGSRMMVGGPMWLGELADPAFCDVMLAVSDGSALSSNRRLMGLIGLVRGEVGFKPGFYNVDTFCSRLGVASASMDDVLSALVEAGLGAARTHFHRRGVKTDASAAEVENVLKGLPGRAGRVS</sequence>
<keyword evidence="8" id="KW-0479">Metal-binding</keyword>
<gene>
    <name evidence="8" type="primary">trm1</name>
    <name evidence="10" type="ORF">AC482_04705</name>
</gene>
<keyword evidence="2 8" id="KW-0489">Methyltransferase</keyword>
<dbReference type="HAMAP" id="MF_00290">
    <property type="entry name" value="tRNA_dimethyltr_TRM1"/>
    <property type="match status" value="1"/>
</dbReference>
<evidence type="ECO:0000256" key="4">
    <source>
        <dbReference type="ARBA" id="ARBA00022691"/>
    </source>
</evidence>
<dbReference type="Pfam" id="PF02005">
    <property type="entry name" value="TRM"/>
    <property type="match status" value="1"/>
</dbReference>
<evidence type="ECO:0000256" key="8">
    <source>
        <dbReference type="HAMAP-Rule" id="MF_00290"/>
    </source>
</evidence>
<name>A0A0M0BP70_9ARCH</name>
<evidence type="ECO:0000256" key="6">
    <source>
        <dbReference type="ARBA" id="ARBA00022884"/>
    </source>
</evidence>
<dbReference type="Proteomes" id="UP000037210">
    <property type="component" value="Unassembled WGS sequence"/>
</dbReference>
<evidence type="ECO:0000256" key="2">
    <source>
        <dbReference type="ARBA" id="ARBA00022603"/>
    </source>
</evidence>
<dbReference type="GO" id="GO:0002940">
    <property type="term" value="P:tRNA N2-guanine methylation"/>
    <property type="evidence" value="ECO:0007669"/>
    <property type="project" value="TreeGrafter"/>
</dbReference>
<dbReference type="Gene3D" id="3.30.56.70">
    <property type="entry name" value="N2,N2-dimethylguanosine tRNA methyltransferase, C-terminal domain"/>
    <property type="match status" value="1"/>
</dbReference>
<dbReference type="NCBIfam" id="TIGR00308">
    <property type="entry name" value="TRM1"/>
    <property type="match status" value="1"/>
</dbReference>
<feature type="binding site" evidence="8">
    <location>
        <position position="261"/>
    </location>
    <ligand>
        <name>Zn(2+)</name>
        <dbReference type="ChEBI" id="CHEBI:29105"/>
    </ligand>
</feature>
<feature type="binding site" evidence="8">
    <location>
        <position position="97"/>
    </location>
    <ligand>
        <name>S-adenosyl-L-methionine</name>
        <dbReference type="ChEBI" id="CHEBI:59789"/>
    </ligand>
</feature>
<comment type="caution">
    <text evidence="10">The sequence shown here is derived from an EMBL/GenBank/DDBJ whole genome shotgun (WGS) entry which is preliminary data.</text>
</comment>
<keyword evidence="4 8" id="KW-0949">S-adenosyl-L-methionine</keyword>
<evidence type="ECO:0000256" key="5">
    <source>
        <dbReference type="ARBA" id="ARBA00022694"/>
    </source>
</evidence>
<keyword evidence="5 8" id="KW-0819">tRNA processing</keyword>
<dbReference type="EMBL" id="LFWZ01000041">
    <property type="protein sequence ID" value="KON30106.1"/>
    <property type="molecule type" value="Genomic_DNA"/>
</dbReference>
<dbReference type="EC" id="2.1.1.216" evidence="7 8"/>
<comment type="function">
    <text evidence="8">Dimethylates a single guanine residue at position 26 of a number of tRNAs using S-adenosyl-L-methionine as donor of the methyl groups.</text>
</comment>
<dbReference type="PANTHER" id="PTHR10631">
    <property type="entry name" value="N 2 ,N 2 -DIMETHYLGUANOSINE TRNA METHYLTRANSFERASE"/>
    <property type="match status" value="1"/>
</dbReference>
<dbReference type="InterPro" id="IPR022923">
    <property type="entry name" value="TRM1_arc_bac"/>
</dbReference>
<dbReference type="InterPro" id="IPR042296">
    <property type="entry name" value="tRNA_met_Trm1_C"/>
</dbReference>
<feature type="binding site" evidence="8">
    <location>
        <position position="125"/>
    </location>
    <ligand>
        <name>S-adenosyl-L-methionine</name>
        <dbReference type="ChEBI" id="CHEBI:59789"/>
    </ligand>
</feature>
<feature type="binding site" evidence="8">
    <location>
        <position position="264"/>
    </location>
    <ligand>
        <name>Zn(2+)</name>
        <dbReference type="ChEBI" id="CHEBI:29105"/>
    </ligand>
</feature>
<comment type="catalytic activity">
    <reaction evidence="8">
        <text>guanosine(26) in tRNA + 2 S-adenosyl-L-methionine = N(2)-dimethylguanosine(26) in tRNA + 2 S-adenosyl-L-homocysteine + 2 H(+)</text>
        <dbReference type="Rhea" id="RHEA:43140"/>
        <dbReference type="Rhea" id="RHEA-COMP:10359"/>
        <dbReference type="Rhea" id="RHEA-COMP:10360"/>
        <dbReference type="ChEBI" id="CHEBI:15378"/>
        <dbReference type="ChEBI" id="CHEBI:57856"/>
        <dbReference type="ChEBI" id="CHEBI:59789"/>
        <dbReference type="ChEBI" id="CHEBI:74269"/>
        <dbReference type="ChEBI" id="CHEBI:74513"/>
        <dbReference type="EC" id="2.1.1.216"/>
    </reaction>
</comment>
<dbReference type="InterPro" id="IPR002905">
    <property type="entry name" value="Trm1"/>
</dbReference>
<dbReference type="GO" id="GO:0046872">
    <property type="term" value="F:metal ion binding"/>
    <property type="evidence" value="ECO:0007669"/>
    <property type="project" value="UniProtKB-KW"/>
</dbReference>
<evidence type="ECO:0000256" key="7">
    <source>
        <dbReference type="ARBA" id="ARBA00039099"/>
    </source>
</evidence>
<dbReference type="GO" id="GO:0000049">
    <property type="term" value="F:tRNA binding"/>
    <property type="evidence" value="ECO:0007669"/>
    <property type="project" value="UniProtKB-UniRule"/>
</dbReference>
<feature type="binding site" evidence="8">
    <location>
        <position position="49"/>
    </location>
    <ligand>
        <name>S-adenosyl-L-methionine</name>
        <dbReference type="ChEBI" id="CHEBI:59789"/>
    </ligand>
</feature>
<evidence type="ECO:0000313" key="10">
    <source>
        <dbReference type="EMBL" id="KON30106.1"/>
    </source>
</evidence>
<keyword evidence="1 8" id="KW-0820">tRNA-binding</keyword>
<evidence type="ECO:0000256" key="3">
    <source>
        <dbReference type="ARBA" id="ARBA00022679"/>
    </source>
</evidence>
<feature type="binding site" evidence="8">
    <location>
        <position position="281"/>
    </location>
    <ligand>
        <name>Zn(2+)</name>
        <dbReference type="ChEBI" id="CHEBI:29105"/>
    </ligand>
</feature>
<accession>A0A0M0BP70</accession>
<dbReference type="PROSITE" id="PS51626">
    <property type="entry name" value="SAM_MT_TRM1"/>
    <property type="match status" value="1"/>
</dbReference>
<evidence type="ECO:0000256" key="1">
    <source>
        <dbReference type="ARBA" id="ARBA00022555"/>
    </source>
</evidence>
<comment type="similarity">
    <text evidence="8 9">Belongs to the class I-like SAM-binding methyltransferase superfamily. Trm1 family.</text>
</comment>
<dbReference type="Gene3D" id="3.40.50.150">
    <property type="entry name" value="Vaccinia Virus protein VP39"/>
    <property type="match status" value="1"/>
</dbReference>
<keyword evidence="3 8" id="KW-0808">Transferase</keyword>
<reference evidence="10 11" key="1">
    <citation type="submission" date="2015-06" db="EMBL/GenBank/DDBJ databases">
        <title>New insights into the roles of widespread benthic archaea in carbon and nitrogen cycling.</title>
        <authorList>
            <person name="Lazar C.S."/>
            <person name="Baker B.J."/>
            <person name="Seitz K.W."/>
            <person name="Hyde A.S."/>
            <person name="Dick G.J."/>
            <person name="Hinrichs K.-U."/>
            <person name="Teske A.P."/>
        </authorList>
    </citation>
    <scope>NUCLEOTIDE SEQUENCE [LARGE SCALE GENOMIC DNA]</scope>
    <source>
        <strain evidence="10">DG-45</strain>
    </source>
</reference>
<keyword evidence="8" id="KW-0862">Zinc</keyword>
<organism evidence="10 11">
    <name type="scientific">miscellaneous Crenarchaeota group-15 archaeon DG-45</name>
    <dbReference type="NCBI Taxonomy" id="1685127"/>
    <lineage>
        <taxon>Archaea</taxon>
        <taxon>Candidatus Bathyarchaeota</taxon>
        <taxon>MCG-15</taxon>
    </lineage>
</organism>
<evidence type="ECO:0000256" key="9">
    <source>
        <dbReference type="PROSITE-ProRule" id="PRU00958"/>
    </source>
</evidence>
<dbReference type="PANTHER" id="PTHR10631:SF3">
    <property type="entry name" value="TRNA (GUANINE(26)-N(2))-DIMETHYLTRANSFERASE"/>
    <property type="match status" value="1"/>
</dbReference>
<dbReference type="GO" id="GO:0160104">
    <property type="term" value="F:tRNA (guanine(26)-N2)-dimethyltransferase activity"/>
    <property type="evidence" value="ECO:0007669"/>
    <property type="project" value="UniProtKB-UniRule"/>
</dbReference>
<dbReference type="AlphaFoldDB" id="A0A0M0BP70"/>
<protein>
    <recommendedName>
        <fullName evidence="7 8">tRNA (guanine(26)-N(2))-dimethyltransferase</fullName>
        <ecNumber evidence="7 8">2.1.1.216</ecNumber>
    </recommendedName>
    <alternativeName>
        <fullName evidence="8">tRNA 2,2-dimethylguanosine-26 methyltransferase</fullName>
    </alternativeName>
    <alternativeName>
        <fullName evidence="8">tRNA(guanine-26,N(2)-N(2)) methyltransferase</fullName>
    </alternativeName>
    <alternativeName>
        <fullName evidence="8">tRNA(m(2,2)G26)dimethyltransferase</fullName>
    </alternativeName>
</protein>
<proteinExistence type="inferred from homology"/>
<keyword evidence="6 8" id="KW-0694">RNA-binding</keyword>
<dbReference type="SUPFAM" id="SSF53335">
    <property type="entry name" value="S-adenosyl-L-methionine-dependent methyltransferases"/>
    <property type="match status" value="1"/>
</dbReference>
<evidence type="ECO:0000313" key="11">
    <source>
        <dbReference type="Proteomes" id="UP000037210"/>
    </source>
</evidence>
<feature type="binding site" evidence="8">
    <location>
        <position position="79"/>
    </location>
    <ligand>
        <name>S-adenosyl-L-methionine</name>
        <dbReference type="ChEBI" id="CHEBI:59789"/>
    </ligand>
</feature>
<dbReference type="InterPro" id="IPR029063">
    <property type="entry name" value="SAM-dependent_MTases_sf"/>
</dbReference>